<dbReference type="EMBL" id="JAGKSQ010000002">
    <property type="protein sequence ID" value="MBP3950605.1"/>
    <property type="molecule type" value="Genomic_DNA"/>
</dbReference>
<sequence length="153" mass="17888">MKWQASDMDTYLQAKEYVDTALIPLVPISWNKNVKGTVSWGEFISIISVEIEKQFQGRIVHFPPFTYLINEPMNQRLERVKLWEEELQAGGIKHIIYITSDGDWRQIENDLSGLHIWLPSIPLEHLEAKNRRTVISDQLTQIIPIFTKNWQGN</sequence>
<reference evidence="1" key="1">
    <citation type="submission" date="2021-03" db="EMBL/GenBank/DDBJ databases">
        <title>Bacillus suaedae sp. nov., isolated from Suaeda aralocaspica.</title>
        <authorList>
            <person name="Lei R.F.R."/>
        </authorList>
    </citation>
    <scope>NUCLEOTIDE SEQUENCE</scope>
    <source>
        <strain evidence="1">YZJH907-2</strain>
    </source>
</reference>
<dbReference type="InterPro" id="IPR019615">
    <property type="entry name" value="DUF2487"/>
</dbReference>
<dbReference type="Proteomes" id="UP000678228">
    <property type="component" value="Unassembled WGS sequence"/>
</dbReference>
<dbReference type="Pfam" id="PF10673">
    <property type="entry name" value="DUF2487"/>
    <property type="match status" value="1"/>
</dbReference>
<accession>A0A941AMJ9</accession>
<keyword evidence="2" id="KW-1185">Reference proteome</keyword>
<proteinExistence type="predicted"/>
<evidence type="ECO:0000313" key="1">
    <source>
        <dbReference type="EMBL" id="MBP3950605.1"/>
    </source>
</evidence>
<dbReference type="AlphaFoldDB" id="A0A941AMJ9"/>
<gene>
    <name evidence="1" type="ORF">J7W16_05615</name>
</gene>
<dbReference type="RefSeq" id="WP_210596294.1">
    <property type="nucleotide sequence ID" value="NZ_JAGKSQ010000002.1"/>
</dbReference>
<protein>
    <submittedName>
        <fullName evidence="1">YpiF family protein</fullName>
    </submittedName>
</protein>
<comment type="caution">
    <text evidence="1">The sequence shown here is derived from an EMBL/GenBank/DDBJ whole genome shotgun (WGS) entry which is preliminary data.</text>
</comment>
<evidence type="ECO:0000313" key="2">
    <source>
        <dbReference type="Proteomes" id="UP000678228"/>
    </source>
</evidence>
<name>A0A941AMJ9_9BACI</name>
<organism evidence="1 2">
    <name type="scientific">Halalkalibacter suaedae</name>
    <dbReference type="NCBI Taxonomy" id="2822140"/>
    <lineage>
        <taxon>Bacteria</taxon>
        <taxon>Bacillati</taxon>
        <taxon>Bacillota</taxon>
        <taxon>Bacilli</taxon>
        <taxon>Bacillales</taxon>
        <taxon>Bacillaceae</taxon>
        <taxon>Halalkalibacter</taxon>
    </lineage>
</organism>